<accession>A0A6G1KEX7</accession>
<dbReference type="GO" id="GO:0033925">
    <property type="term" value="F:mannosyl-glycoprotein endo-beta-N-acetylglucosaminidase activity"/>
    <property type="evidence" value="ECO:0007669"/>
    <property type="project" value="UniProtKB-EC"/>
</dbReference>
<evidence type="ECO:0000256" key="1">
    <source>
        <dbReference type="SAM" id="MobiDB-lite"/>
    </source>
</evidence>
<gene>
    <name evidence="3" type="ORF">K504DRAFT_241052</name>
</gene>
<dbReference type="AlphaFoldDB" id="A0A6G1KEX7"/>
<sequence>MMLSSSGWKDILRPIRDGYRHIFPSPDTGPTPEERQRQRASDQLLKGFTYFDTFDQLYDWSPAEADAIQRSNTPLLIRSRSAKIEEGQKANVLLCHDYSGNYHDYEASQGIGVDEESYSCEYLQFVDTFIYFSHKLACVPPPSWTNTLHRNGVKVLGTYLVEPQTNDTERLLEQTTDSENTVTFPMAHKLADIAKHYGFDGWLINIEKPFHEVGWNPLLLDAFLQQLKDVLGVSRQLIWYDALTAANKIEYQNALTPKNLGFSKACGSILTNYCWKESNTRSSLHLSDDKIPPQAIFFGVDVWAQNTTPLAHRRTTYPEQGGGGTNTGIAVTKLADFGLSVGIFAPAWSFEHFPGHGRTIERAMWCGEVLPENIECSCGNLRLQHPPNRGYPITRSARQFPAGSEFFFYTDFTRAFGSHEEVQSDLVYGGKKLHSQLASQAVLPHMYNLNANDDSVESSINKLSLRLEDHPGRTSLIVEVNSIPDDVPNTVYERWIRFVELDMPVYQHLEFKILLRYELRGSNTSASIYLNFSEGVRFVALEPRDGVQVLRGSASYGPDQTRKQNRESLREIGLHLVAPPINGEGRVQVAEILEICIAPYKRSPGSYDINNVQLETRGEGETSHWRLIWNWKVIAEPMLLYGHRGLPFSDVTGPFSHFSILIDDLEAGRAYAIEFVLSGSLMERLRGSRQLQVVGIGFDGGSLSRATCQVVDLLGPTQTALTERNSRDLDCSVAYVRGSFNSTQS</sequence>
<feature type="domain" description="Cytosolic endo-beta-N-acetylglucosaminidase TIM barrel" evidence="2">
    <location>
        <begin position="112"/>
        <end position="419"/>
    </location>
</feature>
<organism evidence="3 4">
    <name type="scientific">Pleomassaria siparia CBS 279.74</name>
    <dbReference type="NCBI Taxonomy" id="1314801"/>
    <lineage>
        <taxon>Eukaryota</taxon>
        <taxon>Fungi</taxon>
        <taxon>Dikarya</taxon>
        <taxon>Ascomycota</taxon>
        <taxon>Pezizomycotina</taxon>
        <taxon>Dothideomycetes</taxon>
        <taxon>Pleosporomycetidae</taxon>
        <taxon>Pleosporales</taxon>
        <taxon>Pleomassariaceae</taxon>
        <taxon>Pleomassaria</taxon>
    </lineage>
</organism>
<dbReference type="OrthoDB" id="284473at2759"/>
<evidence type="ECO:0000313" key="4">
    <source>
        <dbReference type="Proteomes" id="UP000799428"/>
    </source>
</evidence>
<feature type="region of interest" description="Disordered" evidence="1">
    <location>
        <begin position="19"/>
        <end position="39"/>
    </location>
</feature>
<dbReference type="Proteomes" id="UP000799428">
    <property type="component" value="Unassembled WGS sequence"/>
</dbReference>
<evidence type="ECO:0000259" key="2">
    <source>
        <dbReference type="Pfam" id="PF03644"/>
    </source>
</evidence>
<reference evidence="3" key="1">
    <citation type="journal article" date="2020" name="Stud. Mycol.">
        <title>101 Dothideomycetes genomes: a test case for predicting lifestyles and emergence of pathogens.</title>
        <authorList>
            <person name="Haridas S."/>
            <person name="Albert R."/>
            <person name="Binder M."/>
            <person name="Bloem J."/>
            <person name="Labutti K."/>
            <person name="Salamov A."/>
            <person name="Andreopoulos B."/>
            <person name="Baker S."/>
            <person name="Barry K."/>
            <person name="Bills G."/>
            <person name="Bluhm B."/>
            <person name="Cannon C."/>
            <person name="Castanera R."/>
            <person name="Culley D."/>
            <person name="Daum C."/>
            <person name="Ezra D."/>
            <person name="Gonzalez J."/>
            <person name="Henrissat B."/>
            <person name="Kuo A."/>
            <person name="Liang C."/>
            <person name="Lipzen A."/>
            <person name="Lutzoni F."/>
            <person name="Magnuson J."/>
            <person name="Mondo S."/>
            <person name="Nolan M."/>
            <person name="Ohm R."/>
            <person name="Pangilinan J."/>
            <person name="Park H.-J."/>
            <person name="Ramirez L."/>
            <person name="Alfaro M."/>
            <person name="Sun H."/>
            <person name="Tritt A."/>
            <person name="Yoshinaga Y."/>
            <person name="Zwiers L.-H."/>
            <person name="Turgeon B."/>
            <person name="Goodwin S."/>
            <person name="Spatafora J."/>
            <person name="Crous P."/>
            <person name="Grigoriev I."/>
        </authorList>
    </citation>
    <scope>NUCLEOTIDE SEQUENCE</scope>
    <source>
        <strain evidence="3">CBS 279.74</strain>
    </source>
</reference>
<keyword evidence="4" id="KW-1185">Reference proteome</keyword>
<dbReference type="PANTHER" id="PTHR13246">
    <property type="entry name" value="ENDO BETA N-ACETYLGLUCOSAMINIDASE"/>
    <property type="match status" value="1"/>
</dbReference>
<protein>
    <submittedName>
        <fullName evidence="3">Glycoside hydrolase family 85 protein</fullName>
    </submittedName>
</protein>
<dbReference type="InterPro" id="IPR032979">
    <property type="entry name" value="ENGase"/>
</dbReference>
<name>A0A6G1KEX7_9PLEO</name>
<dbReference type="Pfam" id="PF03644">
    <property type="entry name" value="Glyco_hydro_85"/>
    <property type="match status" value="1"/>
</dbReference>
<dbReference type="Gene3D" id="3.20.20.80">
    <property type="entry name" value="Glycosidases"/>
    <property type="match status" value="1"/>
</dbReference>
<proteinExistence type="predicted"/>
<keyword evidence="3" id="KW-0378">Hydrolase</keyword>
<dbReference type="InterPro" id="IPR005201">
    <property type="entry name" value="TIM_ENGase"/>
</dbReference>
<evidence type="ECO:0000313" key="3">
    <source>
        <dbReference type="EMBL" id="KAF2711022.1"/>
    </source>
</evidence>
<dbReference type="GO" id="GO:0005829">
    <property type="term" value="C:cytosol"/>
    <property type="evidence" value="ECO:0007669"/>
    <property type="project" value="UniProtKB-SubCell"/>
</dbReference>
<dbReference type="EMBL" id="MU005768">
    <property type="protein sequence ID" value="KAF2711022.1"/>
    <property type="molecule type" value="Genomic_DNA"/>
</dbReference>
<dbReference type="PANTHER" id="PTHR13246:SF1">
    <property type="entry name" value="CYTOSOLIC ENDO-BETA-N-ACETYLGLUCOSAMINIDASE"/>
    <property type="match status" value="1"/>
</dbReference>